<name>A0A835YCK4_9CHLO</name>
<feature type="region of interest" description="Disordered" evidence="1">
    <location>
        <begin position="191"/>
        <end position="264"/>
    </location>
</feature>
<feature type="compositionally biased region" description="Low complexity" evidence="1">
    <location>
        <begin position="421"/>
        <end position="454"/>
    </location>
</feature>
<feature type="region of interest" description="Disordered" evidence="1">
    <location>
        <begin position="1"/>
        <end position="29"/>
    </location>
</feature>
<evidence type="ECO:0000313" key="2">
    <source>
        <dbReference type="EMBL" id="KAG2500131.1"/>
    </source>
</evidence>
<comment type="caution">
    <text evidence="2">The sequence shown here is derived from an EMBL/GenBank/DDBJ whole genome shotgun (WGS) entry which is preliminary data.</text>
</comment>
<feature type="compositionally biased region" description="Low complexity" evidence="1">
    <location>
        <begin position="479"/>
        <end position="505"/>
    </location>
</feature>
<keyword evidence="3" id="KW-1185">Reference proteome</keyword>
<feature type="compositionally biased region" description="Low complexity" evidence="1">
    <location>
        <begin position="224"/>
        <end position="234"/>
    </location>
</feature>
<protein>
    <submittedName>
        <fullName evidence="2">Uncharacterized protein</fullName>
    </submittedName>
</protein>
<reference evidence="2" key="1">
    <citation type="journal article" date="2020" name="bioRxiv">
        <title>Comparative genomics of Chlamydomonas.</title>
        <authorList>
            <person name="Craig R.J."/>
            <person name="Hasan A.R."/>
            <person name="Ness R.W."/>
            <person name="Keightley P.D."/>
        </authorList>
    </citation>
    <scope>NUCLEOTIDE SEQUENCE</scope>
    <source>
        <strain evidence="2">CCAP 11/70</strain>
    </source>
</reference>
<feature type="compositionally biased region" description="Low complexity" evidence="1">
    <location>
        <begin position="248"/>
        <end position="258"/>
    </location>
</feature>
<feature type="region of interest" description="Disordered" evidence="1">
    <location>
        <begin position="372"/>
        <end position="505"/>
    </location>
</feature>
<organism evidence="2 3">
    <name type="scientific">Edaphochlamys debaryana</name>
    <dbReference type="NCBI Taxonomy" id="47281"/>
    <lineage>
        <taxon>Eukaryota</taxon>
        <taxon>Viridiplantae</taxon>
        <taxon>Chlorophyta</taxon>
        <taxon>core chlorophytes</taxon>
        <taxon>Chlorophyceae</taxon>
        <taxon>CS clade</taxon>
        <taxon>Chlamydomonadales</taxon>
        <taxon>Chlamydomonadales incertae sedis</taxon>
        <taxon>Edaphochlamys</taxon>
    </lineage>
</organism>
<feature type="region of interest" description="Disordered" evidence="1">
    <location>
        <begin position="66"/>
        <end position="101"/>
    </location>
</feature>
<gene>
    <name evidence="2" type="ORF">HYH03_001713</name>
</gene>
<evidence type="ECO:0000256" key="1">
    <source>
        <dbReference type="SAM" id="MobiDB-lite"/>
    </source>
</evidence>
<evidence type="ECO:0000313" key="3">
    <source>
        <dbReference type="Proteomes" id="UP000612055"/>
    </source>
</evidence>
<feature type="compositionally biased region" description="Low complexity" evidence="1">
    <location>
        <begin position="85"/>
        <end position="101"/>
    </location>
</feature>
<sequence>MSLSRHPLGAASRPSRLSDSAASPRFGGRTQPAVVSAYSTTTTHTSGFGSAWPLRGDTASVLLTRPSQGVAPRLGGARTSARRPTALAASSASEEPATTASAAEGAIGTLTLEGEGPVLAGSSVLEAAFPRSFQTARAGGMTLVQLWACSGADPRLFRLQLVPWADGLALQASPTLIRTLGLQPGAQLTLRRDPSGRVEAHVGPNALEPGSVIDTPSPSPAQPSPSQAEPARAPIWPPLAPTPRSRPRPSACASAANALPPPPRGTAHGGLVTLYSRGSSNLYFTGPPAIRAAFRDELSQHPPGPVTIRAQVWAQGADVAPEQRCPHWVSVAQGRQTLRLTSVRSAVVSLALKHGDVAELWRTAEGQVHLTPLEGWRSDGGGVEAAAPLRGSPASAVQQPTDPADGGAVVGLAELSGSGDAPAAAQPEPPLLQAADGLPASAGAVPAQDSAAASAPPPGPASASDAQAEPTEPALRSDAPAASPAAGSAAAGAAEPAQAPPASSAAVDLTPPGAFLGYVEVYNKNRKLHLSGSDVLRRAFWPASAGTPELGGYEVSVLARPGGGTGTGLEAAAAADGSPHRQSVATLYFLNKGGCRLTGMVDLGAQLGGLRHKEWLALSRLQWGGVLATKAPHM</sequence>
<accession>A0A835YCK4</accession>
<dbReference type="AlphaFoldDB" id="A0A835YCK4"/>
<dbReference type="EMBL" id="JAEHOE010000004">
    <property type="protein sequence ID" value="KAG2500131.1"/>
    <property type="molecule type" value="Genomic_DNA"/>
</dbReference>
<proteinExistence type="predicted"/>
<dbReference type="Proteomes" id="UP000612055">
    <property type="component" value="Unassembled WGS sequence"/>
</dbReference>
<feature type="compositionally biased region" description="Basic and acidic residues" evidence="1">
    <location>
        <begin position="191"/>
        <end position="200"/>
    </location>
</feature>